<accession>A0A392S959</accession>
<sequence>MHFEDAWFQKLKELYVIDSYELREVIIDKGALLSLKKLKLDKLERLKKIPTGIQHLEKLEDLRISNMSYEFEQNICTEDWNSMQHVPLVEISD</sequence>
<evidence type="ECO:0000313" key="2">
    <source>
        <dbReference type="Proteomes" id="UP000265520"/>
    </source>
</evidence>
<dbReference type="InterPro" id="IPR032675">
    <property type="entry name" value="LRR_dom_sf"/>
</dbReference>
<protein>
    <submittedName>
        <fullName evidence="1">Disease resistance protein (CC-NBS-LRR class) family protein</fullName>
    </submittedName>
</protein>
<dbReference type="Gene3D" id="3.80.10.10">
    <property type="entry name" value="Ribonuclease Inhibitor"/>
    <property type="match status" value="1"/>
</dbReference>
<dbReference type="SUPFAM" id="SSF52058">
    <property type="entry name" value="L domain-like"/>
    <property type="match status" value="1"/>
</dbReference>
<dbReference type="AlphaFoldDB" id="A0A392S959"/>
<proteinExistence type="predicted"/>
<keyword evidence="2" id="KW-1185">Reference proteome</keyword>
<feature type="non-terminal residue" evidence="1">
    <location>
        <position position="93"/>
    </location>
</feature>
<organism evidence="1 2">
    <name type="scientific">Trifolium medium</name>
    <dbReference type="NCBI Taxonomy" id="97028"/>
    <lineage>
        <taxon>Eukaryota</taxon>
        <taxon>Viridiplantae</taxon>
        <taxon>Streptophyta</taxon>
        <taxon>Embryophyta</taxon>
        <taxon>Tracheophyta</taxon>
        <taxon>Spermatophyta</taxon>
        <taxon>Magnoliopsida</taxon>
        <taxon>eudicotyledons</taxon>
        <taxon>Gunneridae</taxon>
        <taxon>Pentapetalae</taxon>
        <taxon>rosids</taxon>
        <taxon>fabids</taxon>
        <taxon>Fabales</taxon>
        <taxon>Fabaceae</taxon>
        <taxon>Papilionoideae</taxon>
        <taxon>50 kb inversion clade</taxon>
        <taxon>NPAAA clade</taxon>
        <taxon>Hologalegina</taxon>
        <taxon>IRL clade</taxon>
        <taxon>Trifolieae</taxon>
        <taxon>Trifolium</taxon>
    </lineage>
</organism>
<dbReference type="Proteomes" id="UP000265520">
    <property type="component" value="Unassembled WGS sequence"/>
</dbReference>
<comment type="caution">
    <text evidence="1">The sequence shown here is derived from an EMBL/GenBank/DDBJ whole genome shotgun (WGS) entry which is preliminary data.</text>
</comment>
<evidence type="ECO:0000313" key="1">
    <source>
        <dbReference type="EMBL" id="MCI45002.1"/>
    </source>
</evidence>
<reference evidence="1 2" key="1">
    <citation type="journal article" date="2018" name="Front. Plant Sci.">
        <title>Red Clover (Trifolium pratense) and Zigzag Clover (T. medium) - A Picture of Genomic Similarities and Differences.</title>
        <authorList>
            <person name="Dluhosova J."/>
            <person name="Istvanek J."/>
            <person name="Nedelnik J."/>
            <person name="Repkova J."/>
        </authorList>
    </citation>
    <scope>NUCLEOTIDE SEQUENCE [LARGE SCALE GENOMIC DNA]</scope>
    <source>
        <strain evidence="2">cv. 10/8</strain>
        <tissue evidence="1">Leaf</tissue>
    </source>
</reference>
<dbReference type="EMBL" id="LXQA010338308">
    <property type="protein sequence ID" value="MCI45002.1"/>
    <property type="molecule type" value="Genomic_DNA"/>
</dbReference>
<name>A0A392S959_9FABA</name>